<proteinExistence type="predicted"/>
<reference evidence="2 3" key="1">
    <citation type="submission" date="2024-02" db="EMBL/GenBank/DDBJ databases">
        <authorList>
            <person name="Chen Y."/>
            <person name="Shah S."/>
            <person name="Dougan E. K."/>
            <person name="Thang M."/>
            <person name="Chan C."/>
        </authorList>
    </citation>
    <scope>NUCLEOTIDE SEQUENCE [LARGE SCALE GENOMIC DNA]</scope>
</reference>
<comment type="caution">
    <text evidence="2">The sequence shown here is derived from an EMBL/GenBank/DDBJ whole genome shotgun (WGS) entry which is preliminary data.</text>
</comment>
<dbReference type="SUPFAM" id="SSF82866">
    <property type="entry name" value="Multidrug efflux transporter AcrB transmembrane domain"/>
    <property type="match status" value="1"/>
</dbReference>
<keyword evidence="1" id="KW-1133">Transmembrane helix</keyword>
<dbReference type="PANTHER" id="PTHR32063">
    <property type="match status" value="1"/>
</dbReference>
<dbReference type="Gene3D" id="1.20.1640.10">
    <property type="entry name" value="Multidrug efflux transporter AcrB transmembrane domain"/>
    <property type="match status" value="2"/>
</dbReference>
<keyword evidence="1" id="KW-0472">Membrane</keyword>
<name>A0ABP0MUX0_9DINO</name>
<dbReference type="Gene3D" id="3.30.2090.10">
    <property type="entry name" value="Multidrug efflux transporter AcrB TolC docking domain, DN and DC subdomains"/>
    <property type="match status" value="1"/>
</dbReference>
<evidence type="ECO:0000256" key="1">
    <source>
        <dbReference type="SAM" id="Phobius"/>
    </source>
</evidence>
<dbReference type="PANTHER" id="PTHR32063:SF33">
    <property type="entry name" value="RND SUPERFAMILY EFFLUX PUMP PERMEASE COMPONENT"/>
    <property type="match status" value="1"/>
</dbReference>
<sequence length="419" mass="46005">MGRPLLFAVLTTALAFAPLLFLPGPEGALMRVVPMVAIAILFFSLLESLCILPSHMAHGGTRQWPLEHRLAAFSDALNARLHSWLARVFRPFMARLLNWRLALVTAFLGLFVSVMALVQAGHLETVLFSRVESDRVMAELGFPEGTAEQRLQQAGRDLQESASVLARQLADAGEGAVIEHRFAEQGVRRKVSNADDPGAPYRIRVTVKLAGERQLSATEVARRWRSLHGEEPGALSMRFDASLVETKPDIHINLFHADLDVLQAAADELAWQLGGFEGVHQVANGLAARRPVFEIQPRETALRQAMDQQSLAMQVRDGFYGIQVDQLVEADHEVPVLLRLAPQDAATLWDLQQFPVSVGGVRGVPLAAVADIAMRESPAHISHYQRQRNAAITAHVDEKVTRVPAVMAALESDVLSPLL</sequence>
<dbReference type="InterPro" id="IPR027463">
    <property type="entry name" value="AcrB_DN_DC_subdom"/>
</dbReference>
<dbReference type="Proteomes" id="UP001642464">
    <property type="component" value="Unassembled WGS sequence"/>
</dbReference>
<dbReference type="Gene3D" id="3.30.70.1440">
    <property type="entry name" value="Multidrug efflux transporter AcrB pore domain"/>
    <property type="match status" value="1"/>
</dbReference>
<gene>
    <name evidence="2" type="ORF">SCF082_LOCUS29635</name>
</gene>
<keyword evidence="1" id="KW-0812">Transmembrane</keyword>
<dbReference type="SUPFAM" id="SSF82714">
    <property type="entry name" value="Multidrug efflux transporter AcrB TolC docking domain, DN and DC subdomains"/>
    <property type="match status" value="1"/>
</dbReference>
<feature type="non-terminal residue" evidence="2">
    <location>
        <position position="419"/>
    </location>
</feature>
<dbReference type="EMBL" id="CAXAMM010024054">
    <property type="protein sequence ID" value="CAK9054637.1"/>
    <property type="molecule type" value="Genomic_DNA"/>
</dbReference>
<dbReference type="InterPro" id="IPR001036">
    <property type="entry name" value="Acrflvin-R"/>
</dbReference>
<feature type="transmembrane region" description="Helical" evidence="1">
    <location>
        <begin position="31"/>
        <end position="52"/>
    </location>
</feature>
<organism evidence="2 3">
    <name type="scientific">Durusdinium trenchii</name>
    <dbReference type="NCBI Taxonomy" id="1381693"/>
    <lineage>
        <taxon>Eukaryota</taxon>
        <taxon>Sar</taxon>
        <taxon>Alveolata</taxon>
        <taxon>Dinophyceae</taxon>
        <taxon>Suessiales</taxon>
        <taxon>Symbiodiniaceae</taxon>
        <taxon>Durusdinium</taxon>
    </lineage>
</organism>
<dbReference type="Gene3D" id="3.30.70.1430">
    <property type="entry name" value="Multidrug efflux transporter AcrB pore domain"/>
    <property type="match status" value="1"/>
</dbReference>
<evidence type="ECO:0000313" key="3">
    <source>
        <dbReference type="Proteomes" id="UP001642464"/>
    </source>
</evidence>
<dbReference type="Pfam" id="PF00873">
    <property type="entry name" value="ACR_tran"/>
    <property type="match status" value="1"/>
</dbReference>
<evidence type="ECO:0000313" key="2">
    <source>
        <dbReference type="EMBL" id="CAK9054637.1"/>
    </source>
</evidence>
<feature type="transmembrane region" description="Helical" evidence="1">
    <location>
        <begin position="97"/>
        <end position="118"/>
    </location>
</feature>
<accession>A0ABP0MUX0</accession>
<protein>
    <submittedName>
        <fullName evidence="2">RND transporter</fullName>
    </submittedName>
</protein>
<keyword evidence="3" id="KW-1185">Reference proteome</keyword>